<organism evidence="1 2">
    <name type="scientific">Burkholderia multivorans</name>
    <dbReference type="NCBI Taxonomy" id="87883"/>
    <lineage>
        <taxon>Bacteria</taxon>
        <taxon>Pseudomonadati</taxon>
        <taxon>Pseudomonadota</taxon>
        <taxon>Betaproteobacteria</taxon>
        <taxon>Burkholderiales</taxon>
        <taxon>Burkholderiaceae</taxon>
        <taxon>Burkholderia</taxon>
        <taxon>Burkholderia cepacia complex</taxon>
    </lineage>
</organism>
<comment type="caution">
    <text evidence="1">The sequence shown here is derived from an EMBL/GenBank/DDBJ whole genome shotgun (WGS) entry which is preliminary data.</text>
</comment>
<name>A0AAP2HKX8_9BURK</name>
<evidence type="ECO:0000313" key="1">
    <source>
        <dbReference type="EMBL" id="MBU9358085.1"/>
    </source>
</evidence>
<reference evidence="1" key="1">
    <citation type="submission" date="2021-06" db="EMBL/GenBank/DDBJ databases">
        <title>A collection of bacterial strains from the Burkholderia cepacia Research Laboratory and Repository.</title>
        <authorList>
            <person name="Lipuma J."/>
            <person name="Spilker T."/>
        </authorList>
    </citation>
    <scope>NUCLEOTIDE SEQUENCE</scope>
    <source>
        <strain evidence="1">AU37435</strain>
    </source>
</reference>
<gene>
    <name evidence="1" type="ORF">KTE52_17265</name>
</gene>
<proteinExistence type="predicted"/>
<dbReference type="RefSeq" id="WP_153259920.1">
    <property type="nucleotide sequence ID" value="NZ_CAJHCG010000002.1"/>
</dbReference>
<dbReference type="Proteomes" id="UP001196915">
    <property type="component" value="Unassembled WGS sequence"/>
</dbReference>
<sequence length="51" mass="5696">MIPNRLYVAHNGVRFDADEPKRLPDGREYRVASGNGARIDAQRHVGVAPRP</sequence>
<accession>A0AAP2HKX8</accession>
<dbReference type="AlphaFoldDB" id="A0AAP2HKX8"/>
<dbReference type="EMBL" id="JAHPMX010000008">
    <property type="protein sequence ID" value="MBU9358085.1"/>
    <property type="molecule type" value="Genomic_DNA"/>
</dbReference>
<evidence type="ECO:0000313" key="2">
    <source>
        <dbReference type="Proteomes" id="UP001196915"/>
    </source>
</evidence>
<protein>
    <submittedName>
        <fullName evidence="1">Uncharacterized protein</fullName>
    </submittedName>
</protein>